<sequence length="55" mass="6355">MDLSLVACRVGAELMDIWEESVDRGEELSSLTDTDAHCHRYHFVKVYDQVLRIVC</sequence>
<organism evidence="1 2">
    <name type="scientific">Dreissena polymorpha</name>
    <name type="common">Zebra mussel</name>
    <name type="synonym">Mytilus polymorpha</name>
    <dbReference type="NCBI Taxonomy" id="45954"/>
    <lineage>
        <taxon>Eukaryota</taxon>
        <taxon>Metazoa</taxon>
        <taxon>Spiralia</taxon>
        <taxon>Lophotrochozoa</taxon>
        <taxon>Mollusca</taxon>
        <taxon>Bivalvia</taxon>
        <taxon>Autobranchia</taxon>
        <taxon>Heteroconchia</taxon>
        <taxon>Euheterodonta</taxon>
        <taxon>Imparidentia</taxon>
        <taxon>Neoheterodontei</taxon>
        <taxon>Myida</taxon>
        <taxon>Dreissenoidea</taxon>
        <taxon>Dreissenidae</taxon>
        <taxon>Dreissena</taxon>
    </lineage>
</organism>
<dbReference type="AlphaFoldDB" id="A0A9D4LSB5"/>
<accession>A0A9D4LSB5</accession>
<comment type="caution">
    <text evidence="1">The sequence shown here is derived from an EMBL/GenBank/DDBJ whole genome shotgun (WGS) entry which is preliminary data.</text>
</comment>
<reference evidence="1" key="1">
    <citation type="journal article" date="2019" name="bioRxiv">
        <title>The Genome of the Zebra Mussel, Dreissena polymorpha: A Resource for Invasive Species Research.</title>
        <authorList>
            <person name="McCartney M.A."/>
            <person name="Auch B."/>
            <person name="Kono T."/>
            <person name="Mallez S."/>
            <person name="Zhang Y."/>
            <person name="Obille A."/>
            <person name="Becker A."/>
            <person name="Abrahante J.E."/>
            <person name="Garbe J."/>
            <person name="Badalamenti J.P."/>
            <person name="Herman A."/>
            <person name="Mangelson H."/>
            <person name="Liachko I."/>
            <person name="Sullivan S."/>
            <person name="Sone E.D."/>
            <person name="Koren S."/>
            <person name="Silverstein K.A.T."/>
            <person name="Beckman K.B."/>
            <person name="Gohl D.M."/>
        </authorList>
    </citation>
    <scope>NUCLEOTIDE SEQUENCE</scope>
    <source>
        <strain evidence="1">Duluth1</strain>
        <tissue evidence="1">Whole animal</tissue>
    </source>
</reference>
<keyword evidence="2" id="KW-1185">Reference proteome</keyword>
<evidence type="ECO:0000313" key="1">
    <source>
        <dbReference type="EMBL" id="KAH3862894.1"/>
    </source>
</evidence>
<dbReference type="EMBL" id="JAIWYP010000002">
    <property type="protein sequence ID" value="KAH3862894.1"/>
    <property type="molecule type" value="Genomic_DNA"/>
</dbReference>
<name>A0A9D4LSB5_DREPO</name>
<proteinExistence type="predicted"/>
<gene>
    <name evidence="1" type="ORF">DPMN_025869</name>
</gene>
<evidence type="ECO:0000313" key="2">
    <source>
        <dbReference type="Proteomes" id="UP000828390"/>
    </source>
</evidence>
<dbReference type="Proteomes" id="UP000828390">
    <property type="component" value="Unassembled WGS sequence"/>
</dbReference>
<reference evidence="1" key="2">
    <citation type="submission" date="2020-11" db="EMBL/GenBank/DDBJ databases">
        <authorList>
            <person name="McCartney M.A."/>
            <person name="Auch B."/>
            <person name="Kono T."/>
            <person name="Mallez S."/>
            <person name="Becker A."/>
            <person name="Gohl D.M."/>
            <person name="Silverstein K.A.T."/>
            <person name="Koren S."/>
            <person name="Bechman K.B."/>
            <person name="Herman A."/>
            <person name="Abrahante J.E."/>
            <person name="Garbe J."/>
        </authorList>
    </citation>
    <scope>NUCLEOTIDE SEQUENCE</scope>
    <source>
        <strain evidence="1">Duluth1</strain>
        <tissue evidence="1">Whole animal</tissue>
    </source>
</reference>
<protein>
    <submittedName>
        <fullName evidence="1">Uncharacterized protein</fullName>
    </submittedName>
</protein>